<dbReference type="Proteomes" id="UP000001312">
    <property type="component" value="Unassembled WGS sequence"/>
</dbReference>
<protein>
    <submittedName>
        <fullName evidence="2">Uncharacterized protein</fullName>
    </submittedName>
</protein>
<feature type="compositionally biased region" description="Basic and acidic residues" evidence="1">
    <location>
        <begin position="117"/>
        <end position="138"/>
    </location>
</feature>
<keyword evidence="3" id="KW-1185">Reference proteome</keyword>
<dbReference type="RefSeq" id="XP_001584924.1">
    <property type="nucleotide sequence ID" value="XM_001584874.1"/>
</dbReference>
<dbReference type="AlphaFoldDB" id="A7F9C6"/>
<dbReference type="KEGG" id="ssl:SS1G_14207"/>
<feature type="region of interest" description="Disordered" evidence="1">
    <location>
        <begin position="1"/>
        <end position="26"/>
    </location>
</feature>
<feature type="region of interest" description="Disordered" evidence="1">
    <location>
        <begin position="100"/>
        <end position="138"/>
    </location>
</feature>
<evidence type="ECO:0000256" key="1">
    <source>
        <dbReference type="SAM" id="MobiDB-lite"/>
    </source>
</evidence>
<gene>
    <name evidence="2" type="ORF">SS1G_14207</name>
</gene>
<sequence>MVRENLEDEDEDQDQRQREDGDKELIFELRNGSPALRRIVQSRKQEKNIHPPAAASEKVAILMKQKFLKVGEVGEVGRQTVHMITRYGVSLTRQGITESLVNKNGDQGKEKARKSLRRDEDEIRRPVETLQGEHFKRR</sequence>
<name>A7F9C6_SCLS1</name>
<organism evidence="2 3">
    <name type="scientific">Sclerotinia sclerotiorum (strain ATCC 18683 / 1980 / Ss-1)</name>
    <name type="common">White mold</name>
    <name type="synonym">Whetzelinia sclerotiorum</name>
    <dbReference type="NCBI Taxonomy" id="665079"/>
    <lineage>
        <taxon>Eukaryota</taxon>
        <taxon>Fungi</taxon>
        <taxon>Dikarya</taxon>
        <taxon>Ascomycota</taxon>
        <taxon>Pezizomycotina</taxon>
        <taxon>Leotiomycetes</taxon>
        <taxon>Helotiales</taxon>
        <taxon>Sclerotiniaceae</taxon>
        <taxon>Sclerotinia</taxon>
    </lineage>
</organism>
<dbReference type="InParanoid" id="A7F9C6"/>
<feature type="compositionally biased region" description="Basic and acidic residues" evidence="1">
    <location>
        <begin position="14"/>
        <end position="26"/>
    </location>
</feature>
<dbReference type="EMBL" id="CH476650">
    <property type="protein sequence ID" value="EDO00337.1"/>
    <property type="molecule type" value="Genomic_DNA"/>
</dbReference>
<accession>A7F9C6</accession>
<proteinExistence type="predicted"/>
<reference evidence="3" key="1">
    <citation type="journal article" date="2011" name="PLoS Genet.">
        <title>Genomic analysis of the necrotrophic fungal pathogens Sclerotinia sclerotiorum and Botrytis cinerea.</title>
        <authorList>
            <person name="Amselem J."/>
            <person name="Cuomo C.A."/>
            <person name="van Kan J.A."/>
            <person name="Viaud M."/>
            <person name="Benito E.P."/>
            <person name="Couloux A."/>
            <person name="Coutinho P.M."/>
            <person name="de Vries R.P."/>
            <person name="Dyer P.S."/>
            <person name="Fillinger S."/>
            <person name="Fournier E."/>
            <person name="Gout L."/>
            <person name="Hahn M."/>
            <person name="Kohn L."/>
            <person name="Lapalu N."/>
            <person name="Plummer K.M."/>
            <person name="Pradier J.M."/>
            <person name="Quevillon E."/>
            <person name="Sharon A."/>
            <person name="Simon A."/>
            <person name="ten Have A."/>
            <person name="Tudzynski B."/>
            <person name="Tudzynski P."/>
            <person name="Wincker P."/>
            <person name="Andrew M."/>
            <person name="Anthouard V."/>
            <person name="Beever R.E."/>
            <person name="Beffa R."/>
            <person name="Benoit I."/>
            <person name="Bouzid O."/>
            <person name="Brault B."/>
            <person name="Chen Z."/>
            <person name="Choquer M."/>
            <person name="Collemare J."/>
            <person name="Cotton P."/>
            <person name="Danchin E.G."/>
            <person name="Da Silva C."/>
            <person name="Gautier A."/>
            <person name="Giraud C."/>
            <person name="Giraud T."/>
            <person name="Gonzalez C."/>
            <person name="Grossetete S."/>
            <person name="Guldener U."/>
            <person name="Henrissat B."/>
            <person name="Howlett B.J."/>
            <person name="Kodira C."/>
            <person name="Kretschmer M."/>
            <person name="Lappartient A."/>
            <person name="Leroch M."/>
            <person name="Levis C."/>
            <person name="Mauceli E."/>
            <person name="Neuveglise C."/>
            <person name="Oeser B."/>
            <person name="Pearson M."/>
            <person name="Poulain J."/>
            <person name="Poussereau N."/>
            <person name="Quesneville H."/>
            <person name="Rascle C."/>
            <person name="Schumacher J."/>
            <person name="Segurens B."/>
            <person name="Sexton A."/>
            <person name="Silva E."/>
            <person name="Sirven C."/>
            <person name="Soanes D.M."/>
            <person name="Talbot N.J."/>
            <person name="Templeton M."/>
            <person name="Yandava C."/>
            <person name="Yarden O."/>
            <person name="Zeng Q."/>
            <person name="Rollins J.A."/>
            <person name="Lebrun M.H."/>
            <person name="Dickman M."/>
        </authorList>
    </citation>
    <scope>NUCLEOTIDE SEQUENCE [LARGE SCALE GENOMIC DNA]</scope>
    <source>
        <strain evidence="3">ATCC 18683 / 1980 / Ss-1</strain>
    </source>
</reference>
<evidence type="ECO:0000313" key="2">
    <source>
        <dbReference type="EMBL" id="EDO00337.1"/>
    </source>
</evidence>
<dbReference type="GeneID" id="5480904"/>
<feature type="compositionally biased region" description="Acidic residues" evidence="1">
    <location>
        <begin position="1"/>
        <end position="13"/>
    </location>
</feature>
<evidence type="ECO:0000313" key="3">
    <source>
        <dbReference type="Proteomes" id="UP000001312"/>
    </source>
</evidence>